<name>D2PJ26_SACI9</name>
<reference evidence="4" key="1">
    <citation type="journal article" date="2009" name="Proc. Natl. Acad. Sci. U.S.A.">
        <title>Biogeography of the Sulfolobus islandicus pan-genome.</title>
        <authorList>
            <person name="Reno M.L."/>
            <person name="Held N.L."/>
            <person name="Fields C.J."/>
            <person name="Burke P.V."/>
            <person name="Whitaker R.J."/>
        </authorList>
    </citation>
    <scope>NUCLEOTIDE SEQUENCE [LARGE SCALE GENOMIC DNA]</scope>
    <source>
        <strain evidence="4">L.D.8.5 / Lassen #2</strain>
    </source>
</reference>
<protein>
    <submittedName>
        <fullName evidence="3">Glycosyl transferase, group 1</fullName>
    </submittedName>
</protein>
<proteinExistence type="predicted"/>
<gene>
    <name evidence="3" type="ordered locus">LD85_1098</name>
</gene>
<dbReference type="RefSeq" id="WP_012952698.1">
    <property type="nucleotide sequence ID" value="NC_013769.1"/>
</dbReference>
<evidence type="ECO:0000313" key="4">
    <source>
        <dbReference type="Proteomes" id="UP000001404"/>
    </source>
</evidence>
<feature type="domain" description="Glycosyl transferase family 1" evidence="1">
    <location>
        <begin position="168"/>
        <end position="321"/>
    </location>
</feature>
<dbReference type="InterPro" id="IPR028098">
    <property type="entry name" value="Glyco_trans_4-like_N"/>
</dbReference>
<dbReference type="InterPro" id="IPR001296">
    <property type="entry name" value="Glyco_trans_1"/>
</dbReference>
<accession>D2PJ26</accession>
<dbReference type="PANTHER" id="PTHR45947">
    <property type="entry name" value="SULFOQUINOVOSYL TRANSFERASE SQD2"/>
    <property type="match status" value="1"/>
</dbReference>
<feature type="domain" description="Glycosyltransferase subfamily 4-like N-terminal" evidence="2">
    <location>
        <begin position="15"/>
        <end position="158"/>
    </location>
</feature>
<evidence type="ECO:0000259" key="2">
    <source>
        <dbReference type="Pfam" id="PF13439"/>
    </source>
</evidence>
<evidence type="ECO:0000313" key="3">
    <source>
        <dbReference type="EMBL" id="ADB86779.1"/>
    </source>
</evidence>
<dbReference type="EMBL" id="CP001731">
    <property type="protein sequence ID" value="ADB86779.1"/>
    <property type="molecule type" value="Genomic_DNA"/>
</dbReference>
<dbReference type="CAZy" id="GT4">
    <property type="family name" value="Glycosyltransferase Family 4"/>
</dbReference>
<dbReference type="KEGG" id="sii:LD85_1098"/>
<dbReference type="SUPFAM" id="SSF53756">
    <property type="entry name" value="UDP-Glycosyltransferase/glycogen phosphorylase"/>
    <property type="match status" value="1"/>
</dbReference>
<dbReference type="HOGENOM" id="CLU_069984_0_0_2"/>
<keyword evidence="3" id="KW-0808">Transferase</keyword>
<dbReference type="GO" id="GO:0016757">
    <property type="term" value="F:glycosyltransferase activity"/>
    <property type="evidence" value="ECO:0007669"/>
    <property type="project" value="InterPro"/>
</dbReference>
<dbReference type="InterPro" id="IPR050194">
    <property type="entry name" value="Glycosyltransferase_grp1"/>
</dbReference>
<organism evidence="3 4">
    <name type="scientific">Saccharolobus islandicus (strain L.D.8.5 / Lassen #2)</name>
    <name type="common">Sulfolobus islandicus</name>
    <dbReference type="NCBI Taxonomy" id="425944"/>
    <lineage>
        <taxon>Archaea</taxon>
        <taxon>Thermoproteota</taxon>
        <taxon>Thermoprotei</taxon>
        <taxon>Sulfolobales</taxon>
        <taxon>Sulfolobaceae</taxon>
        <taxon>Saccharolobus</taxon>
    </lineage>
</organism>
<dbReference type="AlphaFoldDB" id="D2PJ26"/>
<dbReference type="Proteomes" id="UP000001404">
    <property type="component" value="Chromosome"/>
</dbReference>
<dbReference type="PANTHER" id="PTHR45947:SF3">
    <property type="entry name" value="SULFOQUINOVOSYL TRANSFERASE SQD2"/>
    <property type="match status" value="1"/>
</dbReference>
<evidence type="ECO:0000259" key="1">
    <source>
        <dbReference type="Pfam" id="PF00534"/>
    </source>
</evidence>
<dbReference type="Gene3D" id="3.40.50.2000">
    <property type="entry name" value="Glycogen Phosphorylase B"/>
    <property type="match status" value="2"/>
</dbReference>
<dbReference type="Pfam" id="PF00534">
    <property type="entry name" value="Glycos_transf_1"/>
    <property type="match status" value="1"/>
</dbReference>
<dbReference type="CDD" id="cd03801">
    <property type="entry name" value="GT4_PimA-like"/>
    <property type="match status" value="1"/>
</dbReference>
<dbReference type="Pfam" id="PF13439">
    <property type="entry name" value="Glyco_transf_4"/>
    <property type="match status" value="1"/>
</dbReference>
<sequence>MRIIITRREHLDALDGVSRFVFTLGEGMRKLGNEVFFLTHHVEHDFSPLERWSVNAEYKAFSVPKPIKKVVIDWFFEGSKAINELSPDLVIMNGVAWIRSKAKKIAVIHGNGLDEAKKSKVNALALRFLYSRQDYVVCISQKVKRMASELGIKCHEVIPIPFKDEGFKSYPRDKREFILHVGTRGEKNVPVSVEAIRLLRERGFNVNLVIVGSGAHYWKEKFKYDWIIPKVVDNEELKELYARAIALILPSTFEGFPYTTLEASASGTPVVGSNCIPEEALIDGYNGFKVDGLNSSEYARKLEILLNNYELWQKMSENSKEFVKKYNYLLISKKYLEAVDRTDKK</sequence>